<reference evidence="1" key="1">
    <citation type="submission" date="2020-11" db="EMBL/GenBank/DDBJ databases">
        <authorList>
            <consortium name="DOE Joint Genome Institute"/>
            <person name="Ahrendt S."/>
            <person name="Riley R."/>
            <person name="Andreopoulos W."/>
            <person name="Labutti K."/>
            <person name="Pangilinan J."/>
            <person name="Ruiz-Duenas F.J."/>
            <person name="Barrasa J.M."/>
            <person name="Sanchez-Garcia M."/>
            <person name="Camarero S."/>
            <person name="Miyauchi S."/>
            <person name="Serrano A."/>
            <person name="Linde D."/>
            <person name="Babiker R."/>
            <person name="Drula E."/>
            <person name="Ayuso-Fernandez I."/>
            <person name="Pacheco R."/>
            <person name="Padilla G."/>
            <person name="Ferreira P."/>
            <person name="Barriuso J."/>
            <person name="Kellner H."/>
            <person name="Castanera R."/>
            <person name="Alfaro M."/>
            <person name="Ramirez L."/>
            <person name="Pisabarro A.G."/>
            <person name="Kuo A."/>
            <person name="Tritt A."/>
            <person name="Lipzen A."/>
            <person name="He G."/>
            <person name="Yan M."/>
            <person name="Ng V."/>
            <person name="Cullen D."/>
            <person name="Martin F."/>
            <person name="Rosso M.-N."/>
            <person name="Henrissat B."/>
            <person name="Hibbett D."/>
            <person name="Martinez A.T."/>
            <person name="Grigoriev I.V."/>
        </authorList>
    </citation>
    <scope>NUCLEOTIDE SEQUENCE</scope>
    <source>
        <strain evidence="1">AH 40177</strain>
    </source>
</reference>
<accession>A0A9P5PKS6</accession>
<name>A0A9P5PKS6_9AGAR</name>
<proteinExistence type="predicted"/>
<evidence type="ECO:0000313" key="2">
    <source>
        <dbReference type="Proteomes" id="UP000772434"/>
    </source>
</evidence>
<organism evidence="1 2">
    <name type="scientific">Rhodocollybia butyracea</name>
    <dbReference type="NCBI Taxonomy" id="206335"/>
    <lineage>
        <taxon>Eukaryota</taxon>
        <taxon>Fungi</taxon>
        <taxon>Dikarya</taxon>
        <taxon>Basidiomycota</taxon>
        <taxon>Agaricomycotina</taxon>
        <taxon>Agaricomycetes</taxon>
        <taxon>Agaricomycetidae</taxon>
        <taxon>Agaricales</taxon>
        <taxon>Marasmiineae</taxon>
        <taxon>Omphalotaceae</taxon>
        <taxon>Rhodocollybia</taxon>
    </lineage>
</organism>
<dbReference type="AlphaFoldDB" id="A0A9P5PKS6"/>
<dbReference type="Proteomes" id="UP000772434">
    <property type="component" value="Unassembled WGS sequence"/>
</dbReference>
<dbReference type="EMBL" id="JADNRY010000136">
    <property type="protein sequence ID" value="KAF9063865.1"/>
    <property type="molecule type" value="Genomic_DNA"/>
</dbReference>
<evidence type="ECO:0000313" key="1">
    <source>
        <dbReference type="EMBL" id="KAF9063865.1"/>
    </source>
</evidence>
<sequence length="215" mass="24201">MNRIHQETNNSLSRVSVQDTIVAYAVNLYNSFIINDPITTVRFILTYRRRDPEESSSYRDANNVGNGIYFLEVPVAELPGLADKASAFRKAIVHSRERPNLEALISARSALGFEMMQKRQIMPWSVPGMTLVNGLHHFDYAEEASFGYPGRAQAYYSSCCCRYLTLTKPNPVQLADGSWKWHVGDVGVGIPVPDGLKEKMLQQKAQDMEGLLHSF</sequence>
<dbReference type="OrthoDB" id="1862401at2759"/>
<comment type="caution">
    <text evidence="1">The sequence shown here is derived from an EMBL/GenBank/DDBJ whole genome shotgun (WGS) entry which is preliminary data.</text>
</comment>
<protein>
    <submittedName>
        <fullName evidence="1">Uncharacterized protein</fullName>
    </submittedName>
</protein>
<keyword evidence="2" id="KW-1185">Reference proteome</keyword>
<gene>
    <name evidence="1" type="ORF">BDP27DRAFT_209983</name>
</gene>